<accession>A0A401YE50</accession>
<keyword evidence="2" id="KW-1185">Reference proteome</keyword>
<dbReference type="AlphaFoldDB" id="A0A401YE50"/>
<name>A0A401YE50_9ACTN</name>
<dbReference type="OrthoDB" id="3978283at2"/>
<evidence type="ECO:0000313" key="1">
    <source>
        <dbReference type="EMBL" id="GCD92881.1"/>
    </source>
</evidence>
<protein>
    <submittedName>
        <fullName evidence="1">Uncharacterized protein</fullName>
    </submittedName>
</protein>
<proteinExistence type="predicted"/>
<gene>
    <name evidence="1" type="ORF">EHYA_00524</name>
</gene>
<organism evidence="1 2">
    <name type="scientific">Embleya hyalina</name>
    <dbReference type="NCBI Taxonomy" id="516124"/>
    <lineage>
        <taxon>Bacteria</taxon>
        <taxon>Bacillati</taxon>
        <taxon>Actinomycetota</taxon>
        <taxon>Actinomycetes</taxon>
        <taxon>Kitasatosporales</taxon>
        <taxon>Streptomycetaceae</taxon>
        <taxon>Embleya</taxon>
    </lineage>
</organism>
<dbReference type="EMBL" id="BIFH01000013">
    <property type="protein sequence ID" value="GCD92881.1"/>
    <property type="molecule type" value="Genomic_DNA"/>
</dbReference>
<dbReference type="Proteomes" id="UP000286931">
    <property type="component" value="Unassembled WGS sequence"/>
</dbReference>
<comment type="caution">
    <text evidence="1">The sequence shown here is derived from an EMBL/GenBank/DDBJ whole genome shotgun (WGS) entry which is preliminary data.</text>
</comment>
<reference evidence="1 2" key="1">
    <citation type="submission" date="2018-12" db="EMBL/GenBank/DDBJ databases">
        <title>Draft genome sequence of Embleya hyalina NBRC 13850T.</title>
        <authorList>
            <person name="Komaki H."/>
            <person name="Hosoyama A."/>
            <person name="Kimura A."/>
            <person name="Ichikawa N."/>
            <person name="Tamura T."/>
        </authorList>
    </citation>
    <scope>NUCLEOTIDE SEQUENCE [LARGE SCALE GENOMIC DNA]</scope>
    <source>
        <strain evidence="1 2">NBRC 13850</strain>
    </source>
</reference>
<sequence>MTWTGHLVTNGNFSDDAHFNYITRLGIRVTGDNYFRSSSFGGWRTGQYIATDRSDVDVLSGNDPLDRGGLHSQMTAPGMDAMGSNVVDVNGYNTLGWLEQTIVTQKGTSYELKYFIGYPESNNHDQGFSPSIRATVMDGGFGDPRLGVPLADRVDVIPSHRTGQYTPQGLDWRNTPNWRAVTLEFVARSSRTTIRFGNAGRSARVPLDLSDPDALGHTGVELTDVSVRETVPARTYEIEEVSPKEPVTAPVNQKFGEVGFRVVDDKEHLPLPNAQVRLALKPQGTGAHFTSGEQTTRDTSTDSEGYVSLATGVVKAGGHEGYFTVDVFVGEAKVGEIDFKVGDVVTDEWTLTPVSPVNTNAGVPTDLKAVLTKGGHGIDDKTVVFTVTNPGTTGLSLTEPLSGQVRTGPVDGIQGTARQQVKASSAGHATVHVSYTPAGGTPTGTDITVNVS</sequence>
<dbReference type="RefSeq" id="WP_126635190.1">
    <property type="nucleotide sequence ID" value="NZ_BIFH01000013.1"/>
</dbReference>
<evidence type="ECO:0000313" key="2">
    <source>
        <dbReference type="Proteomes" id="UP000286931"/>
    </source>
</evidence>